<dbReference type="RefSeq" id="WP_241348834.1">
    <property type="nucleotide sequence ID" value="NZ_JAKZGP010000038.1"/>
</dbReference>
<reference evidence="3" key="1">
    <citation type="submission" date="2022-03" db="EMBL/GenBank/DDBJ databases">
        <title>De novo assembled genomes of Belliella spp. (Cyclobacteriaceae) strains.</title>
        <authorList>
            <person name="Szabo A."/>
            <person name="Korponai K."/>
            <person name="Felfoldi T."/>
        </authorList>
    </citation>
    <scope>NUCLEOTIDE SEQUENCE</scope>
    <source>
        <strain evidence="3">DSM 111904</strain>
    </source>
</reference>
<sequence length="386" mass="43571">MKSFQKTLKTIPLLFLIIFLLPSCEQKTNSFQPDVEEIENLYAKGFQVFKGKGYWVLEVTKAFSGSHDPFKYLILENKDITRPDGDFDAVVTLPVEQVILTSTTQIPHLDLLSCTERLIGFPNLDLISSTDTRKRIERGQVRDLGSGAQANVEMMVDLEPDWVMISTMGEDLKHLDLLKTAGIPAVINGEYVEQHPLGRAEWIKFTGVLLGKFEASCNVFDEIAKNYQEANKLVEHKSSGRKPSVMAGVMYKDIWYVPGNDSWGAQLLKAAGGKYVFENQSGTGSAQLSYEHVLDQAQDADYWLGASDYTSLEALRLSDNRYGNFEAFRQGKVYSYTSKKGATGGIEYFELGYMRPDLILKDLIKILHPELLPDYTMYFYAKLNEN</sequence>
<evidence type="ECO:0000259" key="2">
    <source>
        <dbReference type="PROSITE" id="PS50983"/>
    </source>
</evidence>
<dbReference type="Gene3D" id="3.40.50.1980">
    <property type="entry name" value="Nitrogenase molybdenum iron protein domain"/>
    <property type="match status" value="2"/>
</dbReference>
<dbReference type="PANTHER" id="PTHR30535:SF34">
    <property type="entry name" value="MOLYBDATE-BINDING PROTEIN MOLA"/>
    <property type="match status" value="1"/>
</dbReference>
<feature type="chain" id="PRO_5045799768" evidence="1">
    <location>
        <begin position="26"/>
        <end position="386"/>
    </location>
</feature>
<protein>
    <submittedName>
        <fullName evidence="3">ABC transporter substrate-binding protein</fullName>
    </submittedName>
</protein>
<feature type="domain" description="Fe/B12 periplasmic-binding" evidence="2">
    <location>
        <begin position="97"/>
        <end position="371"/>
    </location>
</feature>
<dbReference type="SUPFAM" id="SSF53807">
    <property type="entry name" value="Helical backbone' metal receptor"/>
    <property type="match status" value="1"/>
</dbReference>
<proteinExistence type="predicted"/>
<dbReference type="PROSITE" id="PS50983">
    <property type="entry name" value="FE_B12_PBP"/>
    <property type="match status" value="1"/>
</dbReference>
<comment type="caution">
    <text evidence="3">The sequence shown here is derived from an EMBL/GenBank/DDBJ whole genome shotgun (WGS) entry which is preliminary data.</text>
</comment>
<dbReference type="InterPro" id="IPR002491">
    <property type="entry name" value="ABC_transptr_periplasmic_BD"/>
</dbReference>
<evidence type="ECO:0000313" key="3">
    <source>
        <dbReference type="EMBL" id="MCH7410469.1"/>
    </source>
</evidence>
<accession>A0ABS9V2N6</accession>
<dbReference type="Pfam" id="PF01497">
    <property type="entry name" value="Peripla_BP_2"/>
    <property type="match status" value="1"/>
</dbReference>
<evidence type="ECO:0000256" key="1">
    <source>
        <dbReference type="SAM" id="SignalP"/>
    </source>
</evidence>
<gene>
    <name evidence="3" type="ORF">MM239_13765</name>
</gene>
<name>A0ABS9V2N6_9BACT</name>
<evidence type="ECO:0000313" key="4">
    <source>
        <dbReference type="Proteomes" id="UP001165489"/>
    </source>
</evidence>
<dbReference type="InterPro" id="IPR050902">
    <property type="entry name" value="ABC_Transporter_SBP"/>
</dbReference>
<organism evidence="3 4">
    <name type="scientific">Belliella filtrata</name>
    <dbReference type="NCBI Taxonomy" id="2923435"/>
    <lineage>
        <taxon>Bacteria</taxon>
        <taxon>Pseudomonadati</taxon>
        <taxon>Bacteroidota</taxon>
        <taxon>Cytophagia</taxon>
        <taxon>Cytophagales</taxon>
        <taxon>Cyclobacteriaceae</taxon>
        <taxon>Belliella</taxon>
    </lineage>
</organism>
<feature type="signal peptide" evidence="1">
    <location>
        <begin position="1"/>
        <end position="25"/>
    </location>
</feature>
<dbReference type="EMBL" id="JAKZGP010000038">
    <property type="protein sequence ID" value="MCH7410469.1"/>
    <property type="molecule type" value="Genomic_DNA"/>
</dbReference>
<keyword evidence="1" id="KW-0732">Signal</keyword>
<dbReference type="PANTHER" id="PTHR30535">
    <property type="entry name" value="VITAMIN B12-BINDING PROTEIN"/>
    <property type="match status" value="1"/>
</dbReference>
<dbReference type="Proteomes" id="UP001165489">
    <property type="component" value="Unassembled WGS sequence"/>
</dbReference>
<keyword evidence="4" id="KW-1185">Reference proteome</keyword>